<dbReference type="CDD" id="cd12797">
    <property type="entry name" value="M23_peptidase"/>
    <property type="match status" value="1"/>
</dbReference>
<keyword evidence="8" id="KW-1185">Reference proteome</keyword>
<evidence type="ECO:0000313" key="8">
    <source>
        <dbReference type="Proteomes" id="UP001597497"/>
    </source>
</evidence>
<feature type="coiled-coil region" evidence="2">
    <location>
        <begin position="30"/>
        <end position="113"/>
    </location>
</feature>
<feature type="compositionally biased region" description="Low complexity" evidence="3">
    <location>
        <begin position="280"/>
        <end position="289"/>
    </location>
</feature>
<dbReference type="Gene3D" id="2.70.70.10">
    <property type="entry name" value="Glucose Permease (Domain IIA)"/>
    <property type="match status" value="1"/>
</dbReference>
<dbReference type="RefSeq" id="WP_379929409.1">
    <property type="nucleotide sequence ID" value="NZ_JBHUMM010000023.1"/>
</dbReference>
<name>A0ABW5RCZ8_9BACL</name>
<dbReference type="InterPro" id="IPR011055">
    <property type="entry name" value="Dup_hybrid_motif"/>
</dbReference>
<keyword evidence="7" id="KW-0378">Hydrolase</keyword>
<dbReference type="PANTHER" id="PTHR21666">
    <property type="entry name" value="PEPTIDASE-RELATED"/>
    <property type="match status" value="1"/>
</dbReference>
<evidence type="ECO:0000259" key="6">
    <source>
        <dbReference type="Pfam" id="PF24568"/>
    </source>
</evidence>
<dbReference type="InterPro" id="IPR057309">
    <property type="entry name" value="PcsB_CC"/>
</dbReference>
<evidence type="ECO:0000313" key="7">
    <source>
        <dbReference type="EMBL" id="MFD2671937.1"/>
    </source>
</evidence>
<dbReference type="GO" id="GO:0016787">
    <property type="term" value="F:hydrolase activity"/>
    <property type="evidence" value="ECO:0007669"/>
    <property type="project" value="UniProtKB-KW"/>
</dbReference>
<dbReference type="InterPro" id="IPR016047">
    <property type="entry name" value="M23ase_b-sheet_dom"/>
</dbReference>
<dbReference type="SUPFAM" id="SSF51261">
    <property type="entry name" value="Duplicated hybrid motif"/>
    <property type="match status" value="1"/>
</dbReference>
<feature type="domain" description="M23ase beta-sheet core" evidence="5">
    <location>
        <begin position="327"/>
        <end position="416"/>
    </location>
</feature>
<dbReference type="EMBL" id="JBHUMM010000023">
    <property type="protein sequence ID" value="MFD2671937.1"/>
    <property type="molecule type" value="Genomic_DNA"/>
</dbReference>
<feature type="signal peptide" evidence="4">
    <location>
        <begin position="1"/>
        <end position="21"/>
    </location>
</feature>
<dbReference type="SUPFAM" id="SSF57997">
    <property type="entry name" value="Tropomyosin"/>
    <property type="match status" value="1"/>
</dbReference>
<organism evidence="7 8">
    <name type="scientific">Marinicrinis sediminis</name>
    <dbReference type="NCBI Taxonomy" id="1652465"/>
    <lineage>
        <taxon>Bacteria</taxon>
        <taxon>Bacillati</taxon>
        <taxon>Bacillota</taxon>
        <taxon>Bacilli</taxon>
        <taxon>Bacillales</taxon>
        <taxon>Paenibacillaceae</taxon>
    </lineage>
</organism>
<feature type="chain" id="PRO_5045969472" evidence="4">
    <location>
        <begin position="22"/>
        <end position="430"/>
    </location>
</feature>
<evidence type="ECO:0000259" key="5">
    <source>
        <dbReference type="Pfam" id="PF01551"/>
    </source>
</evidence>
<feature type="region of interest" description="Disordered" evidence="3">
    <location>
        <begin position="265"/>
        <end position="289"/>
    </location>
</feature>
<protein>
    <submittedName>
        <fullName evidence="7">Murein hydrolase activator EnvC family protein</fullName>
    </submittedName>
</protein>
<dbReference type="Gene3D" id="6.10.250.3150">
    <property type="match status" value="1"/>
</dbReference>
<dbReference type="PANTHER" id="PTHR21666:SF289">
    <property type="entry name" value="L-ALA--D-GLU ENDOPEPTIDASE"/>
    <property type="match status" value="1"/>
</dbReference>
<comment type="caution">
    <text evidence="7">The sequence shown here is derived from an EMBL/GenBank/DDBJ whole genome shotgun (WGS) entry which is preliminary data.</text>
</comment>
<dbReference type="Pfam" id="PF24568">
    <property type="entry name" value="CC_PcsB"/>
    <property type="match status" value="1"/>
</dbReference>
<evidence type="ECO:0000256" key="3">
    <source>
        <dbReference type="SAM" id="MobiDB-lite"/>
    </source>
</evidence>
<proteinExistence type="predicted"/>
<evidence type="ECO:0000256" key="2">
    <source>
        <dbReference type="SAM" id="Coils"/>
    </source>
</evidence>
<keyword evidence="1 4" id="KW-0732">Signal</keyword>
<sequence length="430" mass="48167">MKKVAIWSLFAALIVASFTFTDQGTAKTSISQLDKEIAALRQQQQNAKQNAEEAMNKMSSLEVEIQTAEADLDQIMDEIEETDLRLRKTQQRIQQTETQLSDAETRLADAQARIVARDEKLKSRLKIMYMNGDVSYLEVLLESTSFADFLDRFDGLKSLVDQDKDILEQNKRDEQIVLDQKLEIEGLLASLTEDYQQMEDIRYQLALKEKKKAVMIAGMEEEHHHLESYGEEMDELLRQTASQISKKANEKRKLEEEERARAAAAAAAAAEAARKKNATKNHTNNNTNQVVTANSGGEFGYPLDQWYPKTSNFGYRVDPITGAKSAFHGGTDIGAPGGTTIVASASGTVIHADAWSSFGNIVIIDHHNGYWTYYAHMSRISVKNGQVVDRGQKIGEVGTTGRSTGNHLHFEIRKDEGRERIDPASFINFN</sequence>
<dbReference type="Pfam" id="PF01551">
    <property type="entry name" value="Peptidase_M23"/>
    <property type="match status" value="1"/>
</dbReference>
<reference evidence="8" key="1">
    <citation type="journal article" date="2019" name="Int. J. Syst. Evol. Microbiol.">
        <title>The Global Catalogue of Microorganisms (GCM) 10K type strain sequencing project: providing services to taxonomists for standard genome sequencing and annotation.</title>
        <authorList>
            <consortium name="The Broad Institute Genomics Platform"/>
            <consortium name="The Broad Institute Genome Sequencing Center for Infectious Disease"/>
            <person name="Wu L."/>
            <person name="Ma J."/>
        </authorList>
    </citation>
    <scope>NUCLEOTIDE SEQUENCE [LARGE SCALE GENOMIC DNA]</scope>
    <source>
        <strain evidence="8">KCTC 33676</strain>
    </source>
</reference>
<evidence type="ECO:0000256" key="4">
    <source>
        <dbReference type="SAM" id="SignalP"/>
    </source>
</evidence>
<gene>
    <name evidence="7" type="ORF">ACFSUC_10010</name>
</gene>
<dbReference type="Proteomes" id="UP001597497">
    <property type="component" value="Unassembled WGS sequence"/>
</dbReference>
<accession>A0ABW5RCZ8</accession>
<dbReference type="InterPro" id="IPR050570">
    <property type="entry name" value="Cell_wall_metabolism_enzyme"/>
</dbReference>
<keyword evidence="2" id="KW-0175">Coiled coil</keyword>
<evidence type="ECO:0000256" key="1">
    <source>
        <dbReference type="ARBA" id="ARBA00022729"/>
    </source>
</evidence>
<feature type="domain" description="Peptidoglycan hydrolase PcsB coiled-coil" evidence="6">
    <location>
        <begin position="108"/>
        <end position="177"/>
    </location>
</feature>